<evidence type="ECO:0000256" key="9">
    <source>
        <dbReference type="ARBA" id="ARBA00022786"/>
    </source>
</evidence>
<evidence type="ECO:0000256" key="7">
    <source>
        <dbReference type="ARBA" id="ARBA00022723"/>
    </source>
</evidence>
<dbReference type="GO" id="GO:0008270">
    <property type="term" value="F:zinc ion binding"/>
    <property type="evidence" value="ECO:0007669"/>
    <property type="project" value="UniProtKB-KW"/>
</dbReference>
<evidence type="ECO:0000256" key="8">
    <source>
        <dbReference type="ARBA" id="ARBA00022771"/>
    </source>
</evidence>
<comment type="catalytic activity">
    <reaction evidence="1">
        <text>S-ubiquitinyl-[E2 ubiquitin-conjugating enzyme]-L-cysteine + [acceptor protein]-L-lysine = [E2 ubiquitin-conjugating enzyme]-L-cysteine + N(6)-ubiquitinyl-[acceptor protein]-L-lysine.</text>
        <dbReference type="EC" id="2.3.2.27"/>
    </reaction>
</comment>
<evidence type="ECO:0000256" key="11">
    <source>
        <dbReference type="ARBA" id="ARBA00022989"/>
    </source>
</evidence>
<dbReference type="AlphaFoldDB" id="A0ABD0UTL6"/>
<dbReference type="GO" id="GO:0061630">
    <property type="term" value="F:ubiquitin protein ligase activity"/>
    <property type="evidence" value="ECO:0007669"/>
    <property type="project" value="UniProtKB-EC"/>
</dbReference>
<reference evidence="15 16" key="1">
    <citation type="journal article" date="2024" name="Plant Biotechnol. J.">
        <title>Dendrobium thyrsiflorum genome and its molecular insights into genes involved in important horticultural traits.</title>
        <authorList>
            <person name="Chen B."/>
            <person name="Wang J.Y."/>
            <person name="Zheng P.J."/>
            <person name="Li K.L."/>
            <person name="Liang Y.M."/>
            <person name="Chen X.F."/>
            <person name="Zhang C."/>
            <person name="Zhao X."/>
            <person name="He X."/>
            <person name="Zhang G.Q."/>
            <person name="Liu Z.J."/>
            <person name="Xu Q."/>
        </authorList>
    </citation>
    <scope>NUCLEOTIDE SEQUENCE [LARGE SCALE GENOMIC DNA]</scope>
    <source>
        <strain evidence="15">GZMU011</strain>
    </source>
</reference>
<dbReference type="PANTHER" id="PTHR46913">
    <property type="entry name" value="RING-H2 FINGER PROTEIN ATL16"/>
    <property type="match status" value="1"/>
</dbReference>
<keyword evidence="9" id="KW-0833">Ubl conjugation pathway</keyword>
<evidence type="ECO:0000256" key="5">
    <source>
        <dbReference type="ARBA" id="ARBA00022679"/>
    </source>
</evidence>
<feature type="domain" description="RING-type" evidence="14">
    <location>
        <begin position="178"/>
        <end position="220"/>
    </location>
</feature>
<comment type="caution">
    <text evidence="15">The sequence shown here is derived from an EMBL/GenBank/DDBJ whole genome shotgun (WGS) entry which is preliminary data.</text>
</comment>
<keyword evidence="11" id="KW-1133">Transmembrane helix</keyword>
<dbReference type="InterPro" id="IPR001841">
    <property type="entry name" value="Znf_RING"/>
</dbReference>
<accession>A0ABD0UTL6</accession>
<comment type="subcellular location">
    <subcellularLocation>
        <location evidence="2">Membrane</location>
        <topology evidence="2">Single-pass membrane protein</topology>
    </subcellularLocation>
</comment>
<keyword evidence="7" id="KW-0479">Metal-binding</keyword>
<evidence type="ECO:0000256" key="1">
    <source>
        <dbReference type="ARBA" id="ARBA00000900"/>
    </source>
</evidence>
<dbReference type="EMBL" id="JANQDX010000013">
    <property type="protein sequence ID" value="KAL0913602.1"/>
    <property type="molecule type" value="Genomic_DNA"/>
</dbReference>
<evidence type="ECO:0000256" key="3">
    <source>
        <dbReference type="ARBA" id="ARBA00004906"/>
    </source>
</evidence>
<keyword evidence="16" id="KW-1185">Reference proteome</keyword>
<evidence type="ECO:0000256" key="13">
    <source>
        <dbReference type="PROSITE-ProRule" id="PRU00175"/>
    </source>
</evidence>
<dbReference type="InterPro" id="IPR013083">
    <property type="entry name" value="Znf_RING/FYVE/PHD"/>
</dbReference>
<comment type="pathway">
    <text evidence="3">Protein modification; protein ubiquitination.</text>
</comment>
<evidence type="ECO:0000313" key="16">
    <source>
        <dbReference type="Proteomes" id="UP001552299"/>
    </source>
</evidence>
<keyword evidence="8 13" id="KW-0863">Zinc-finger</keyword>
<evidence type="ECO:0000256" key="10">
    <source>
        <dbReference type="ARBA" id="ARBA00022833"/>
    </source>
</evidence>
<dbReference type="GO" id="GO:0016020">
    <property type="term" value="C:membrane"/>
    <property type="evidence" value="ECO:0007669"/>
    <property type="project" value="UniProtKB-SubCell"/>
</dbReference>
<gene>
    <name evidence="15" type="ORF">M5K25_017075</name>
</gene>
<organism evidence="15 16">
    <name type="scientific">Dendrobium thyrsiflorum</name>
    <name type="common">Pinecone-like raceme dendrobium</name>
    <name type="synonym">Orchid</name>
    <dbReference type="NCBI Taxonomy" id="117978"/>
    <lineage>
        <taxon>Eukaryota</taxon>
        <taxon>Viridiplantae</taxon>
        <taxon>Streptophyta</taxon>
        <taxon>Embryophyta</taxon>
        <taxon>Tracheophyta</taxon>
        <taxon>Spermatophyta</taxon>
        <taxon>Magnoliopsida</taxon>
        <taxon>Liliopsida</taxon>
        <taxon>Asparagales</taxon>
        <taxon>Orchidaceae</taxon>
        <taxon>Epidendroideae</taxon>
        <taxon>Malaxideae</taxon>
        <taxon>Dendrobiinae</taxon>
        <taxon>Dendrobium</taxon>
    </lineage>
</organism>
<dbReference type="SUPFAM" id="SSF57850">
    <property type="entry name" value="RING/U-box"/>
    <property type="match status" value="1"/>
</dbReference>
<dbReference type="InterPro" id="IPR044600">
    <property type="entry name" value="ATL1/ATL16-like"/>
</dbReference>
<protein>
    <recommendedName>
        <fullName evidence="4">RING-type E3 ubiquitin transferase</fullName>
        <ecNumber evidence="4">2.3.2.27</ecNumber>
    </recommendedName>
</protein>
<evidence type="ECO:0000313" key="15">
    <source>
        <dbReference type="EMBL" id="KAL0913602.1"/>
    </source>
</evidence>
<dbReference type="Gene3D" id="3.30.40.10">
    <property type="entry name" value="Zinc/RING finger domain, C3HC4 (zinc finger)"/>
    <property type="match status" value="1"/>
</dbReference>
<evidence type="ECO:0000259" key="14">
    <source>
        <dbReference type="PROSITE" id="PS50089"/>
    </source>
</evidence>
<evidence type="ECO:0000256" key="2">
    <source>
        <dbReference type="ARBA" id="ARBA00004167"/>
    </source>
</evidence>
<sequence>MPPALASCRCSAALARCSRSASARELPPLHQRSRVARAAAAPPRGMRAADLFRHCRQEPCVSSPVVASASLTGEIILCRHRRWENRPVTVGILATAILLMSYYAFVTKCCLNWQQSNTISHIYQSRRRRRRRSHHSEDIFTLQYSVMLGDRGLDELSIQAIPTFRYRRDQVQGSSNECAVCLNDFKEEERVRFLPNCLHAFHIDCIDAWLQTHANCPLCRSEITTAKPLAINSNIVEIPSQNSAEMESIVIEVRDDEVVQISNDDGNGGYDERISERRLELRNWRKKPYVSSMGDECIDSRSKDGEFGVQPMRRSFSMDSSNNRQLYIAVQEILQKNPNFQMASCGEESSGGSSGRVRRSFFSFGHSRSSKNAVLPIQNEL</sequence>
<keyword evidence="10" id="KW-0862">Zinc</keyword>
<dbReference type="SMART" id="SM00184">
    <property type="entry name" value="RING"/>
    <property type="match status" value="1"/>
</dbReference>
<dbReference type="Pfam" id="PF13639">
    <property type="entry name" value="zf-RING_2"/>
    <property type="match status" value="1"/>
</dbReference>
<keyword evidence="6" id="KW-0812">Transmembrane</keyword>
<dbReference type="Proteomes" id="UP001552299">
    <property type="component" value="Unassembled WGS sequence"/>
</dbReference>
<dbReference type="FunFam" id="3.30.40.10:FF:000187">
    <property type="entry name" value="E3 ubiquitin-protein ligase ATL6"/>
    <property type="match status" value="1"/>
</dbReference>
<evidence type="ECO:0000256" key="4">
    <source>
        <dbReference type="ARBA" id="ARBA00012483"/>
    </source>
</evidence>
<dbReference type="EC" id="2.3.2.27" evidence="4"/>
<proteinExistence type="predicted"/>
<keyword evidence="12" id="KW-0472">Membrane</keyword>
<dbReference type="PANTHER" id="PTHR46913:SF1">
    <property type="entry name" value="RING-H2 FINGER PROTEIN ATL16"/>
    <property type="match status" value="1"/>
</dbReference>
<evidence type="ECO:0000256" key="6">
    <source>
        <dbReference type="ARBA" id="ARBA00022692"/>
    </source>
</evidence>
<keyword evidence="5" id="KW-0808">Transferase</keyword>
<dbReference type="CDD" id="cd16461">
    <property type="entry name" value="RING-H2_EL5-like"/>
    <property type="match status" value="1"/>
</dbReference>
<name>A0ABD0UTL6_DENTH</name>
<evidence type="ECO:0000256" key="12">
    <source>
        <dbReference type="ARBA" id="ARBA00023136"/>
    </source>
</evidence>
<dbReference type="PROSITE" id="PS50089">
    <property type="entry name" value="ZF_RING_2"/>
    <property type="match status" value="1"/>
</dbReference>